<dbReference type="GO" id="GO:0005829">
    <property type="term" value="C:cytosol"/>
    <property type="evidence" value="ECO:0007669"/>
    <property type="project" value="UniProtKB-ARBA"/>
</dbReference>
<evidence type="ECO:0000313" key="6">
    <source>
        <dbReference type="Ensembl" id="ENSPLOP00000007831.1"/>
    </source>
</evidence>
<evidence type="ECO:0000256" key="2">
    <source>
        <dbReference type="ARBA" id="ARBA00022737"/>
    </source>
</evidence>
<keyword evidence="2" id="KW-0677">Repeat</keyword>
<organism evidence="6 7">
    <name type="scientific">Panthera leo</name>
    <name type="common">Lion</name>
    <dbReference type="NCBI Taxonomy" id="9689"/>
    <lineage>
        <taxon>Eukaryota</taxon>
        <taxon>Metazoa</taxon>
        <taxon>Chordata</taxon>
        <taxon>Craniata</taxon>
        <taxon>Vertebrata</taxon>
        <taxon>Euteleostomi</taxon>
        <taxon>Mammalia</taxon>
        <taxon>Eutheria</taxon>
        <taxon>Laurasiatheria</taxon>
        <taxon>Carnivora</taxon>
        <taxon>Feliformia</taxon>
        <taxon>Felidae</taxon>
        <taxon>Pantherinae</taxon>
        <taxon>Panthera</taxon>
    </lineage>
</organism>
<comment type="subunit">
    <text evidence="1 5">Interacts with hair keratins.</text>
</comment>
<evidence type="ECO:0000256" key="4">
    <source>
        <dbReference type="ARBA" id="ARBA00034495"/>
    </source>
</evidence>
<dbReference type="GO" id="GO:0005198">
    <property type="term" value="F:structural molecule activity"/>
    <property type="evidence" value="ECO:0007669"/>
    <property type="project" value="InterPro"/>
</dbReference>
<proteinExistence type="inferred from homology"/>
<name>A0A8C9D1N4_PANLE</name>
<dbReference type="AlphaFoldDB" id="A0A8C9D1N4"/>
<accession>A0A8C9D1N4</accession>
<evidence type="ECO:0000256" key="5">
    <source>
        <dbReference type="RuleBase" id="RU369044"/>
    </source>
</evidence>
<reference evidence="6" key="3">
    <citation type="submission" date="2025-09" db="UniProtKB">
        <authorList>
            <consortium name="Ensembl"/>
        </authorList>
    </citation>
    <scope>IDENTIFICATION</scope>
</reference>
<evidence type="ECO:0000313" key="7">
    <source>
        <dbReference type="Proteomes" id="UP000694399"/>
    </source>
</evidence>
<keyword evidence="7" id="KW-1185">Reference proteome</keyword>
<evidence type="ECO:0000256" key="1">
    <source>
        <dbReference type="ARBA" id="ARBA00011662"/>
    </source>
</evidence>
<dbReference type="Proteomes" id="UP000694399">
    <property type="component" value="Chromosome D1"/>
</dbReference>
<reference evidence="6" key="1">
    <citation type="journal article" date="2019" name="bioRxiv">
        <title>Long live the king: chromosome-level assembly of the lion (Panthera leo) using linked-read, Hi-C, and long read data.</title>
        <authorList>
            <person name="Armstrong E.E."/>
            <person name="Taylor R.W."/>
            <person name="Miller D.E."/>
            <person name="Kaelin C."/>
            <person name="Barsh G."/>
            <person name="Hadly E.A."/>
            <person name="Petrov D."/>
        </authorList>
    </citation>
    <scope>NUCLEOTIDE SEQUENCE [LARGE SCALE GENOMIC DNA]</scope>
</reference>
<dbReference type="OMA" id="YSKFQPY"/>
<dbReference type="GO" id="GO:0045095">
    <property type="term" value="C:keratin filament"/>
    <property type="evidence" value="ECO:0007669"/>
    <property type="project" value="UniProtKB-UniRule"/>
</dbReference>
<dbReference type="InterPro" id="IPR007951">
    <property type="entry name" value="KRTAP_PMG"/>
</dbReference>
<protein>
    <recommendedName>
        <fullName evidence="5">Keratin-associated protein</fullName>
    </recommendedName>
</protein>
<dbReference type="Ensembl" id="ENSPLOT00000008653.1">
    <property type="protein sequence ID" value="ENSPLOP00000007831.1"/>
    <property type="gene ID" value="ENSPLOG00000005734.1"/>
</dbReference>
<dbReference type="PANTHER" id="PTHR23260">
    <property type="entry name" value="KERATIN ASSOCIATED PROTEIN 3-3-RELATED"/>
    <property type="match status" value="1"/>
</dbReference>
<dbReference type="PANTHER" id="PTHR23260:SF7">
    <property type="entry name" value="KERATIN-ASSOCIATED PROTEIN 26-1"/>
    <property type="match status" value="1"/>
</dbReference>
<evidence type="ECO:0000256" key="3">
    <source>
        <dbReference type="ARBA" id="ARBA00022744"/>
    </source>
</evidence>
<comment type="similarity">
    <text evidence="4 5">Belongs to the PMG family.</text>
</comment>
<comment type="function">
    <text evidence="5">In the hair cortex, hair keratin intermediate filaments are embedded in an interfilamentous matrix, consisting of hair keratin-associated proteins (KRTAP), which are essential for the formation of a rigid and resistant hair shaft through their extensive disulfide bond cross-linking with abundant cysteine residues of hair keratins. The matrix proteins include the high-sulfur and high-glycine-tyrosine keratins.</text>
</comment>
<keyword evidence="3 5" id="KW-0416">Keratin</keyword>
<reference evidence="6" key="2">
    <citation type="submission" date="2025-08" db="UniProtKB">
        <authorList>
            <consortium name="Ensembl"/>
        </authorList>
    </citation>
    <scope>IDENTIFICATION</scope>
</reference>
<dbReference type="GeneTree" id="ENSGT00730000111511"/>
<sequence length="193" mass="21876">MSCHNCSTNYSLGSLSNPCHLPLTSSITFCSTGVSCGDVLCLPSNCQGHLRPLDNCQEACNEATSGQPAPHEPSNFETSCCPSTTYYVGIKGVKRVFINRGYRTSCLPITSRDSSSCHLASCRYPLSSHFPSYQSYDHQPWSYLIDDHQPWSYLTYGHQPLSYYMSNCYRPINYIYSKFQPYSSSLRDWQYPY</sequence>
<dbReference type="Pfam" id="PF05287">
    <property type="entry name" value="PMG"/>
    <property type="match status" value="1"/>
</dbReference>
<dbReference type="InterPro" id="IPR007659">
    <property type="entry name" value="Keratin_matx"/>
</dbReference>